<dbReference type="Proteomes" id="UP000472268">
    <property type="component" value="Unplaced"/>
</dbReference>
<reference evidence="3" key="2">
    <citation type="submission" date="2025-09" db="UniProtKB">
        <authorList>
            <consortium name="Ensembl"/>
        </authorList>
    </citation>
    <scope>IDENTIFICATION</scope>
</reference>
<accession>A0A673UAH5</accession>
<dbReference type="OMA" id="QWFASPY"/>
<proteinExistence type="predicted"/>
<dbReference type="Ensembl" id="ENSSSUT00005025768.1">
    <property type="protein sequence ID" value="ENSSSUP00005022493.1"/>
    <property type="gene ID" value="ENSSSUG00005014685.1"/>
</dbReference>
<keyword evidence="2" id="KW-0812">Transmembrane</keyword>
<feature type="transmembrane region" description="Helical" evidence="2">
    <location>
        <begin position="142"/>
        <end position="163"/>
    </location>
</feature>
<sequence length="165" mass="18780">MGLTNMSEGKQHLTPNNSDVPNEDQGEEIQQPEEHTPAGQRTRRAGTQPSRCRLPSHRTPATSTNRTVNLLGALPWPIQWFASPYQLPILQFYPEFLMVFKEAFHNTSHCLKALVKEIGLPIILYFSALSTLHFHLPFLPTLLFLSFIPFSLLLLLIILFILISF</sequence>
<feature type="transmembrane region" description="Helical" evidence="2">
    <location>
        <begin position="118"/>
        <end position="136"/>
    </location>
</feature>
<evidence type="ECO:0000313" key="3">
    <source>
        <dbReference type="Ensembl" id="ENSSSUP00005022493.1"/>
    </source>
</evidence>
<evidence type="ECO:0000313" key="4">
    <source>
        <dbReference type="Proteomes" id="UP000472268"/>
    </source>
</evidence>
<feature type="compositionally biased region" description="Acidic residues" evidence="1">
    <location>
        <begin position="21"/>
        <end position="31"/>
    </location>
</feature>
<keyword evidence="4" id="KW-1185">Reference proteome</keyword>
<keyword evidence="2" id="KW-1133">Transmembrane helix</keyword>
<name>A0A673UAH5_SURSU</name>
<evidence type="ECO:0000256" key="1">
    <source>
        <dbReference type="SAM" id="MobiDB-lite"/>
    </source>
</evidence>
<feature type="compositionally biased region" description="Polar residues" evidence="1">
    <location>
        <begin position="1"/>
        <end position="20"/>
    </location>
</feature>
<keyword evidence="2" id="KW-0472">Membrane</keyword>
<evidence type="ECO:0000256" key="2">
    <source>
        <dbReference type="SAM" id="Phobius"/>
    </source>
</evidence>
<reference evidence="3" key="1">
    <citation type="submission" date="2025-08" db="UniProtKB">
        <authorList>
            <consortium name="Ensembl"/>
        </authorList>
    </citation>
    <scope>IDENTIFICATION</scope>
</reference>
<organism evidence="3 4">
    <name type="scientific">Suricata suricatta</name>
    <name type="common">Meerkat</name>
    <dbReference type="NCBI Taxonomy" id="37032"/>
    <lineage>
        <taxon>Eukaryota</taxon>
        <taxon>Metazoa</taxon>
        <taxon>Chordata</taxon>
        <taxon>Craniata</taxon>
        <taxon>Vertebrata</taxon>
        <taxon>Euteleostomi</taxon>
        <taxon>Mammalia</taxon>
        <taxon>Eutheria</taxon>
        <taxon>Laurasiatheria</taxon>
        <taxon>Carnivora</taxon>
        <taxon>Feliformia</taxon>
        <taxon>Herpestidae</taxon>
        <taxon>Suricata</taxon>
    </lineage>
</organism>
<protein>
    <submittedName>
        <fullName evidence="3">Transmembrane protein 31</fullName>
    </submittedName>
</protein>
<dbReference type="AlphaFoldDB" id="A0A673UAH5"/>
<feature type="region of interest" description="Disordered" evidence="1">
    <location>
        <begin position="1"/>
        <end position="63"/>
    </location>
</feature>